<protein>
    <submittedName>
        <fullName evidence="1">Uncharacterized protein</fullName>
    </submittedName>
</protein>
<reference evidence="1 2" key="1">
    <citation type="submission" date="2018-11" db="EMBL/GenBank/DDBJ databases">
        <authorList>
            <consortium name="Pathogen Informatics"/>
        </authorList>
    </citation>
    <scope>NUCLEOTIDE SEQUENCE [LARGE SCALE GENOMIC DNA]</scope>
    <source>
        <strain evidence="1 2">Zambia</strain>
    </source>
</reference>
<dbReference type="EMBL" id="UZAI01020793">
    <property type="protein sequence ID" value="VDP53218.1"/>
    <property type="molecule type" value="Genomic_DNA"/>
</dbReference>
<dbReference type="STRING" id="48269.A0A183N9D9"/>
<accession>A0A183N9D9</accession>
<keyword evidence="2" id="KW-1185">Reference proteome</keyword>
<evidence type="ECO:0000313" key="1">
    <source>
        <dbReference type="EMBL" id="VDP53218.1"/>
    </source>
</evidence>
<dbReference type="Proteomes" id="UP000277204">
    <property type="component" value="Unassembled WGS sequence"/>
</dbReference>
<gene>
    <name evidence="1" type="ORF">SMRZ_LOCUS24914</name>
</gene>
<evidence type="ECO:0000313" key="2">
    <source>
        <dbReference type="Proteomes" id="UP000277204"/>
    </source>
</evidence>
<dbReference type="InterPro" id="IPR045864">
    <property type="entry name" value="aa-tRNA-synth_II/BPL/LPL"/>
</dbReference>
<sequence>MITIFSSVDPETSDINNTVESCYIDKVRTVHSQGAFGSRGYQSPWLIEEAEKNLLRTHTTAVSARMLHALSKKVGTLVLFKGARVALMGWESHSSSIIKTSFKTKKKGIAMNVILCYITINDNNDVNKDQFYERPQSIIPKCPGKDLIFLMGDIIDKVGMDNTGYEDTMR</sequence>
<dbReference type="AlphaFoldDB" id="A0A183N9D9"/>
<proteinExistence type="predicted"/>
<organism evidence="1 2">
    <name type="scientific">Schistosoma margrebowiei</name>
    <dbReference type="NCBI Taxonomy" id="48269"/>
    <lineage>
        <taxon>Eukaryota</taxon>
        <taxon>Metazoa</taxon>
        <taxon>Spiralia</taxon>
        <taxon>Lophotrochozoa</taxon>
        <taxon>Platyhelminthes</taxon>
        <taxon>Trematoda</taxon>
        <taxon>Digenea</taxon>
        <taxon>Strigeidida</taxon>
        <taxon>Schistosomatoidea</taxon>
        <taxon>Schistosomatidae</taxon>
        <taxon>Schistosoma</taxon>
    </lineage>
</organism>
<dbReference type="Gene3D" id="3.30.930.10">
    <property type="entry name" value="Bira Bifunctional Protein, Domain 2"/>
    <property type="match status" value="1"/>
</dbReference>
<name>A0A183N9D9_9TREM</name>